<dbReference type="Pfam" id="PF00884">
    <property type="entry name" value="Sulfatase"/>
    <property type="match status" value="1"/>
</dbReference>
<feature type="region of interest" description="Disordered" evidence="5">
    <location>
        <begin position="470"/>
        <end position="509"/>
    </location>
</feature>
<keyword evidence="2" id="KW-0479">Metal-binding</keyword>
<dbReference type="RefSeq" id="WP_231756593.1">
    <property type="nucleotide sequence ID" value="NZ_CP036433.1"/>
</dbReference>
<dbReference type="Gene3D" id="3.30.1120.10">
    <property type="match status" value="1"/>
</dbReference>
<dbReference type="EMBL" id="CP036433">
    <property type="protein sequence ID" value="QDU94649.1"/>
    <property type="molecule type" value="Genomic_DNA"/>
</dbReference>
<dbReference type="KEGG" id="lcre:Pla8534_24420"/>
<dbReference type="InterPro" id="IPR050738">
    <property type="entry name" value="Sulfatase"/>
</dbReference>
<dbReference type="SUPFAM" id="SSF53649">
    <property type="entry name" value="Alkaline phosphatase-like"/>
    <property type="match status" value="1"/>
</dbReference>
<evidence type="ECO:0000256" key="5">
    <source>
        <dbReference type="SAM" id="MobiDB-lite"/>
    </source>
</evidence>
<comment type="similarity">
    <text evidence="1">Belongs to the sulfatase family.</text>
</comment>
<dbReference type="PANTHER" id="PTHR42693:SF53">
    <property type="entry name" value="ENDO-4-O-SULFATASE"/>
    <property type="match status" value="1"/>
</dbReference>
<dbReference type="GO" id="GO:0046872">
    <property type="term" value="F:metal ion binding"/>
    <property type="evidence" value="ECO:0007669"/>
    <property type="project" value="UniProtKB-KW"/>
</dbReference>
<dbReference type="PANTHER" id="PTHR42693">
    <property type="entry name" value="ARYLSULFATASE FAMILY MEMBER"/>
    <property type="match status" value="1"/>
</dbReference>
<dbReference type="CDD" id="cd16145">
    <property type="entry name" value="ARS_like"/>
    <property type="match status" value="1"/>
</dbReference>
<sequence>MPAAISMPCHDLPVRLLRQGAIFLLLAGLALLSAGTATGVSAAEQLQTPNIIYILADDLGYGDIGCYGQKIMKTPRIDRLAAEGMRFTEHFSGAAMCAPTRSCLMTGQHTGHTRVRVNGHGPLLEEDVTMGEVLQQAGYRTGVIGKWGIGEAGTTGVPWKQGFDHFFGYLNQSNAHHYYPPFLWRNDEKVLYPDNPEKRTHYSHDEFTRDAEEFIRENQKRPFFLYLAYTLAHVDLDVPDDDLQAWIGKIEETKPYGTPGGQHYRYQPTPHAAFAGMVSRLDRSVGRIVDLVDELGLTQNTLIIFTSDNGPTSAGGADPRFFDGNGPFRGIKFELYDGGIRCPMIARWPGKIAKGSETDHLSAHWDMLPTAAELAGAEAPSGIDGLSFLPTLLGEGQQAKHDYLYWETESRSGWQAMRRGQWKAHLANVANPKSTTFELYDLSADIAEATNVAADHPEVSQEMKRLLASARTVPQGNREILAVTPPKKKQQGKAKPPGAKKGKPFKDGQ</sequence>
<dbReference type="GO" id="GO:0004065">
    <property type="term" value="F:arylsulfatase activity"/>
    <property type="evidence" value="ECO:0007669"/>
    <property type="project" value="UniProtKB-EC"/>
</dbReference>
<dbReference type="PROSITE" id="PS00523">
    <property type="entry name" value="SULFATASE_1"/>
    <property type="match status" value="1"/>
</dbReference>
<organism evidence="7 8">
    <name type="scientific">Lignipirellula cremea</name>
    <dbReference type="NCBI Taxonomy" id="2528010"/>
    <lineage>
        <taxon>Bacteria</taxon>
        <taxon>Pseudomonadati</taxon>
        <taxon>Planctomycetota</taxon>
        <taxon>Planctomycetia</taxon>
        <taxon>Pirellulales</taxon>
        <taxon>Pirellulaceae</taxon>
        <taxon>Lignipirellula</taxon>
    </lineage>
</organism>
<evidence type="ECO:0000256" key="1">
    <source>
        <dbReference type="ARBA" id="ARBA00008779"/>
    </source>
</evidence>
<evidence type="ECO:0000313" key="7">
    <source>
        <dbReference type="EMBL" id="QDU94649.1"/>
    </source>
</evidence>
<dbReference type="Proteomes" id="UP000317648">
    <property type="component" value="Chromosome"/>
</dbReference>
<feature type="domain" description="Sulfatase N-terminal" evidence="6">
    <location>
        <begin position="49"/>
        <end position="377"/>
    </location>
</feature>
<keyword evidence="3 7" id="KW-0378">Hydrolase</keyword>
<dbReference type="Gene3D" id="3.40.720.10">
    <property type="entry name" value="Alkaline Phosphatase, subunit A"/>
    <property type="match status" value="1"/>
</dbReference>
<evidence type="ECO:0000256" key="4">
    <source>
        <dbReference type="ARBA" id="ARBA00022837"/>
    </source>
</evidence>
<evidence type="ECO:0000256" key="2">
    <source>
        <dbReference type="ARBA" id="ARBA00022723"/>
    </source>
</evidence>
<evidence type="ECO:0000259" key="6">
    <source>
        <dbReference type="Pfam" id="PF00884"/>
    </source>
</evidence>
<dbReference type="InterPro" id="IPR017850">
    <property type="entry name" value="Alkaline_phosphatase_core_sf"/>
</dbReference>
<dbReference type="AlphaFoldDB" id="A0A518DS42"/>
<feature type="compositionally biased region" description="Basic residues" evidence="5">
    <location>
        <begin position="486"/>
        <end position="503"/>
    </location>
</feature>
<protein>
    <submittedName>
        <fullName evidence="7">Arylsulfatase</fullName>
        <ecNumber evidence="7">3.1.6.1</ecNumber>
    </submittedName>
</protein>
<keyword evidence="4" id="KW-0106">Calcium</keyword>
<dbReference type="InterPro" id="IPR024607">
    <property type="entry name" value="Sulfatase_CS"/>
</dbReference>
<gene>
    <name evidence="7" type="primary">atsA_26</name>
    <name evidence="7" type="ORF">Pla8534_24420</name>
</gene>
<accession>A0A518DS42</accession>
<evidence type="ECO:0000256" key="3">
    <source>
        <dbReference type="ARBA" id="ARBA00022801"/>
    </source>
</evidence>
<proteinExistence type="inferred from homology"/>
<name>A0A518DS42_9BACT</name>
<dbReference type="InterPro" id="IPR000917">
    <property type="entry name" value="Sulfatase_N"/>
</dbReference>
<dbReference type="EC" id="3.1.6.1" evidence="7"/>
<evidence type="ECO:0000313" key="8">
    <source>
        <dbReference type="Proteomes" id="UP000317648"/>
    </source>
</evidence>
<keyword evidence="8" id="KW-1185">Reference proteome</keyword>
<reference evidence="7 8" key="1">
    <citation type="submission" date="2019-02" db="EMBL/GenBank/DDBJ databases">
        <title>Deep-cultivation of Planctomycetes and their phenomic and genomic characterization uncovers novel biology.</title>
        <authorList>
            <person name="Wiegand S."/>
            <person name="Jogler M."/>
            <person name="Boedeker C."/>
            <person name="Pinto D."/>
            <person name="Vollmers J."/>
            <person name="Rivas-Marin E."/>
            <person name="Kohn T."/>
            <person name="Peeters S.H."/>
            <person name="Heuer A."/>
            <person name="Rast P."/>
            <person name="Oberbeckmann S."/>
            <person name="Bunk B."/>
            <person name="Jeske O."/>
            <person name="Meyerdierks A."/>
            <person name="Storesund J.E."/>
            <person name="Kallscheuer N."/>
            <person name="Luecker S."/>
            <person name="Lage O.M."/>
            <person name="Pohl T."/>
            <person name="Merkel B.J."/>
            <person name="Hornburger P."/>
            <person name="Mueller R.-W."/>
            <person name="Bruemmer F."/>
            <person name="Labrenz M."/>
            <person name="Spormann A.M."/>
            <person name="Op den Camp H."/>
            <person name="Overmann J."/>
            <person name="Amann R."/>
            <person name="Jetten M.S.M."/>
            <person name="Mascher T."/>
            <person name="Medema M.H."/>
            <person name="Devos D.P."/>
            <person name="Kaster A.-K."/>
            <person name="Ovreas L."/>
            <person name="Rohde M."/>
            <person name="Galperin M.Y."/>
            <person name="Jogler C."/>
        </authorList>
    </citation>
    <scope>NUCLEOTIDE SEQUENCE [LARGE SCALE GENOMIC DNA]</scope>
    <source>
        <strain evidence="7 8">Pla85_3_4</strain>
    </source>
</reference>